<gene>
    <name evidence="2" type="ORF">EV213_102321</name>
</gene>
<dbReference type="Pfam" id="PF13530">
    <property type="entry name" value="SCP2_2"/>
    <property type="match status" value="1"/>
</dbReference>
<name>A0A4R6U6Z1_9BACI</name>
<dbReference type="InterPro" id="IPR051554">
    <property type="entry name" value="Acetyltransferase_Eis"/>
</dbReference>
<dbReference type="PROSITE" id="PS51186">
    <property type="entry name" value="GNAT"/>
    <property type="match status" value="1"/>
</dbReference>
<dbReference type="InterPro" id="IPR036527">
    <property type="entry name" value="SCP2_sterol-bd_dom_sf"/>
</dbReference>
<dbReference type="PANTHER" id="PTHR37817:SF1">
    <property type="entry name" value="N-ACETYLTRANSFERASE EIS"/>
    <property type="match status" value="1"/>
</dbReference>
<organism evidence="2 3">
    <name type="scientific">Aureibacillus halotolerans</name>
    <dbReference type="NCBI Taxonomy" id="1508390"/>
    <lineage>
        <taxon>Bacteria</taxon>
        <taxon>Bacillati</taxon>
        <taxon>Bacillota</taxon>
        <taxon>Bacilli</taxon>
        <taxon>Bacillales</taxon>
        <taxon>Bacillaceae</taxon>
        <taxon>Aureibacillus</taxon>
    </lineage>
</organism>
<dbReference type="RefSeq" id="WP_133579169.1">
    <property type="nucleotide sequence ID" value="NZ_SNYJ01000002.1"/>
</dbReference>
<feature type="domain" description="N-acetyltransferase" evidence="1">
    <location>
        <begin position="3"/>
        <end position="157"/>
    </location>
</feature>
<dbReference type="InterPro" id="IPR016181">
    <property type="entry name" value="Acyl_CoA_acyltransferase"/>
</dbReference>
<dbReference type="Pfam" id="PF17668">
    <property type="entry name" value="Acetyltransf_17"/>
    <property type="match status" value="1"/>
</dbReference>
<comment type="caution">
    <text evidence="2">The sequence shown here is derived from an EMBL/GenBank/DDBJ whole genome shotgun (WGS) entry which is preliminary data.</text>
</comment>
<dbReference type="SUPFAM" id="SSF55729">
    <property type="entry name" value="Acyl-CoA N-acyltransferases (Nat)"/>
    <property type="match status" value="1"/>
</dbReference>
<dbReference type="InterPro" id="IPR000182">
    <property type="entry name" value="GNAT_dom"/>
</dbReference>
<dbReference type="SUPFAM" id="SSF55718">
    <property type="entry name" value="SCP-like"/>
    <property type="match status" value="1"/>
</dbReference>
<keyword evidence="3" id="KW-1185">Reference proteome</keyword>
<dbReference type="PANTHER" id="PTHR37817">
    <property type="entry name" value="N-ACETYLTRANSFERASE EIS"/>
    <property type="match status" value="1"/>
</dbReference>
<sequence length="385" mass="44428">MKQGIHQLTIEDAPALVELSQYAFQRPLGEEEKHKRIKETKAHEFWGYFDQGHLASVARIHPLSVFLDGELVNMGGIGNVATWPEYRRNRYVSHLITHVLTLMKQEGNVVSFLAPFSFPFYRRFGWESLVTRKHYEINKDNLPTSVFVTNYLLKRMESRFSEELQHVYTAYAKRYNSMLNREKAWWERIFTADKKLHVYGAFTTDGVCKGYMIYSMQERHLDVSEFVALDEEAKKTLWNVFKQHDSMADSVTLLLPEDDQTPYAFRQQGITQTLKPYFMGRIVDVFPFLQAFPFKQNEAEISIEITDEVAPWNTGTYVLSKDGNVSRSNAQGQLQFDVQTLAALCLASVSPEVLYREGWISGAATDVATLAERLPTSTSFFLDFF</sequence>
<dbReference type="Gene3D" id="3.40.630.30">
    <property type="match status" value="2"/>
</dbReference>
<proteinExistence type="predicted"/>
<dbReference type="Proteomes" id="UP000295632">
    <property type="component" value="Unassembled WGS sequence"/>
</dbReference>
<evidence type="ECO:0000259" key="1">
    <source>
        <dbReference type="PROSITE" id="PS51186"/>
    </source>
</evidence>
<dbReference type="Pfam" id="PF13527">
    <property type="entry name" value="Acetyltransf_9"/>
    <property type="match status" value="1"/>
</dbReference>
<dbReference type="GO" id="GO:0034069">
    <property type="term" value="F:aminoglycoside N-acetyltransferase activity"/>
    <property type="evidence" value="ECO:0007669"/>
    <property type="project" value="TreeGrafter"/>
</dbReference>
<dbReference type="Gene3D" id="3.30.1050.10">
    <property type="entry name" value="SCP2 sterol-binding domain"/>
    <property type="match status" value="1"/>
</dbReference>
<dbReference type="OrthoDB" id="9768284at2"/>
<protein>
    <submittedName>
        <fullName evidence="2">Putative acetyltransferase</fullName>
    </submittedName>
</protein>
<accession>A0A4R6U6Z1</accession>
<dbReference type="AlphaFoldDB" id="A0A4R6U6Z1"/>
<dbReference type="InterPro" id="IPR041380">
    <property type="entry name" value="Acetyltransf_17"/>
</dbReference>
<dbReference type="InterPro" id="IPR025559">
    <property type="entry name" value="Eis_dom"/>
</dbReference>
<evidence type="ECO:0000313" key="3">
    <source>
        <dbReference type="Proteomes" id="UP000295632"/>
    </source>
</evidence>
<evidence type="ECO:0000313" key="2">
    <source>
        <dbReference type="EMBL" id="TDQ42290.1"/>
    </source>
</evidence>
<dbReference type="GO" id="GO:0030649">
    <property type="term" value="P:aminoglycoside antibiotic catabolic process"/>
    <property type="evidence" value="ECO:0007669"/>
    <property type="project" value="TreeGrafter"/>
</dbReference>
<keyword evidence="2" id="KW-0808">Transferase</keyword>
<dbReference type="EMBL" id="SNYJ01000002">
    <property type="protein sequence ID" value="TDQ42290.1"/>
    <property type="molecule type" value="Genomic_DNA"/>
</dbReference>
<reference evidence="2 3" key="1">
    <citation type="submission" date="2019-03" db="EMBL/GenBank/DDBJ databases">
        <title>Genomic Encyclopedia of Type Strains, Phase IV (KMG-IV): sequencing the most valuable type-strain genomes for metagenomic binning, comparative biology and taxonomic classification.</title>
        <authorList>
            <person name="Goeker M."/>
        </authorList>
    </citation>
    <scope>NUCLEOTIDE SEQUENCE [LARGE SCALE GENOMIC DNA]</scope>
    <source>
        <strain evidence="2 3">DSM 28697</strain>
    </source>
</reference>